<reference evidence="6 7" key="1">
    <citation type="submission" date="2023-07" db="EMBL/GenBank/DDBJ databases">
        <title>Sorghum-associated microbial communities from plants grown in Nebraska, USA.</title>
        <authorList>
            <person name="Schachtman D."/>
        </authorList>
    </citation>
    <scope>NUCLEOTIDE SEQUENCE [LARGE SCALE GENOMIC DNA]</scope>
    <source>
        <strain evidence="6 7">BE310</strain>
    </source>
</reference>
<dbReference type="InterPro" id="IPR000792">
    <property type="entry name" value="Tscrpt_reg_LuxR_C"/>
</dbReference>
<name>A0ABU1Z9Y7_9BURK</name>
<dbReference type="InterPro" id="IPR039420">
    <property type="entry name" value="WalR-like"/>
</dbReference>
<dbReference type="SMART" id="SM00448">
    <property type="entry name" value="REC"/>
    <property type="match status" value="1"/>
</dbReference>
<gene>
    <name evidence="6" type="ORF">J2X16_002787</name>
</gene>
<dbReference type="PRINTS" id="PR00038">
    <property type="entry name" value="HTHLUXR"/>
</dbReference>
<comment type="caution">
    <text evidence="6">The sequence shown here is derived from an EMBL/GenBank/DDBJ whole genome shotgun (WGS) entry which is preliminary data.</text>
</comment>
<dbReference type="SUPFAM" id="SSF52172">
    <property type="entry name" value="CheY-like"/>
    <property type="match status" value="1"/>
</dbReference>
<dbReference type="SUPFAM" id="SSF46894">
    <property type="entry name" value="C-terminal effector domain of the bipartite response regulators"/>
    <property type="match status" value="1"/>
</dbReference>
<evidence type="ECO:0000256" key="2">
    <source>
        <dbReference type="ARBA" id="ARBA00023125"/>
    </source>
</evidence>
<evidence type="ECO:0000256" key="3">
    <source>
        <dbReference type="PROSITE-ProRule" id="PRU00169"/>
    </source>
</evidence>
<proteinExistence type="predicted"/>
<keyword evidence="7" id="KW-1185">Reference proteome</keyword>
<sequence length="225" mass="24153">MNKDADVNRVSANASAGRVRVLIADDHALVREGLRKVLELDAAIALAGEAASASETLSRLEQGGVDLVLLDLLMPGCTDVDLIERIVKAHPQLPVLVLTMHADPHIARRALEAGARGYLTKDISTELLIEAVHQVAAGRSYVDPTLSAALIRPQTEVPQPLEQLSARERQVLVALVQGRALIDIAAELNVAPNTVSTYKSRLMEKLGQSSLSDLVRYSIRHGLAG</sequence>
<feature type="domain" description="HTH luxR-type" evidence="4">
    <location>
        <begin position="157"/>
        <end position="222"/>
    </location>
</feature>
<accession>A0ABU1Z9Y7</accession>
<feature type="domain" description="Response regulatory" evidence="5">
    <location>
        <begin position="20"/>
        <end position="136"/>
    </location>
</feature>
<evidence type="ECO:0000259" key="4">
    <source>
        <dbReference type="PROSITE" id="PS50043"/>
    </source>
</evidence>
<keyword evidence="2 6" id="KW-0238">DNA-binding</keyword>
<evidence type="ECO:0000259" key="5">
    <source>
        <dbReference type="PROSITE" id="PS50110"/>
    </source>
</evidence>
<evidence type="ECO:0000256" key="1">
    <source>
        <dbReference type="ARBA" id="ARBA00022553"/>
    </source>
</evidence>
<dbReference type="PANTHER" id="PTHR43214">
    <property type="entry name" value="TWO-COMPONENT RESPONSE REGULATOR"/>
    <property type="match status" value="1"/>
</dbReference>
<dbReference type="Gene3D" id="3.40.50.2300">
    <property type="match status" value="1"/>
</dbReference>
<evidence type="ECO:0000313" key="6">
    <source>
        <dbReference type="EMBL" id="MDR7297438.1"/>
    </source>
</evidence>
<dbReference type="EMBL" id="JAVDXQ010000004">
    <property type="protein sequence ID" value="MDR7297438.1"/>
    <property type="molecule type" value="Genomic_DNA"/>
</dbReference>
<organism evidence="6 7">
    <name type="scientific">Pelomonas aquatica</name>
    <dbReference type="NCBI Taxonomy" id="431058"/>
    <lineage>
        <taxon>Bacteria</taxon>
        <taxon>Pseudomonadati</taxon>
        <taxon>Pseudomonadota</taxon>
        <taxon>Betaproteobacteria</taxon>
        <taxon>Burkholderiales</taxon>
        <taxon>Sphaerotilaceae</taxon>
        <taxon>Roseateles</taxon>
    </lineage>
</organism>
<dbReference type="InterPro" id="IPR016032">
    <property type="entry name" value="Sig_transdc_resp-reg_C-effctor"/>
</dbReference>
<dbReference type="Pfam" id="PF00072">
    <property type="entry name" value="Response_reg"/>
    <property type="match status" value="1"/>
</dbReference>
<dbReference type="Proteomes" id="UP001180536">
    <property type="component" value="Unassembled WGS sequence"/>
</dbReference>
<keyword evidence="1 3" id="KW-0597">Phosphoprotein</keyword>
<dbReference type="CDD" id="cd17535">
    <property type="entry name" value="REC_NarL-like"/>
    <property type="match status" value="1"/>
</dbReference>
<dbReference type="PROSITE" id="PS50110">
    <property type="entry name" value="RESPONSE_REGULATORY"/>
    <property type="match status" value="1"/>
</dbReference>
<dbReference type="InterPro" id="IPR058245">
    <property type="entry name" value="NreC/VraR/RcsB-like_REC"/>
</dbReference>
<evidence type="ECO:0000313" key="7">
    <source>
        <dbReference type="Proteomes" id="UP001180536"/>
    </source>
</evidence>
<feature type="modified residue" description="4-aspartylphosphate" evidence="3">
    <location>
        <position position="71"/>
    </location>
</feature>
<dbReference type="InterPro" id="IPR001789">
    <property type="entry name" value="Sig_transdc_resp-reg_receiver"/>
</dbReference>
<dbReference type="PANTHER" id="PTHR43214:SF43">
    <property type="entry name" value="TWO-COMPONENT RESPONSE REGULATOR"/>
    <property type="match status" value="1"/>
</dbReference>
<dbReference type="InterPro" id="IPR011006">
    <property type="entry name" value="CheY-like_superfamily"/>
</dbReference>
<dbReference type="SMART" id="SM00421">
    <property type="entry name" value="HTH_LUXR"/>
    <property type="match status" value="1"/>
</dbReference>
<dbReference type="PROSITE" id="PS50043">
    <property type="entry name" value="HTH_LUXR_2"/>
    <property type="match status" value="1"/>
</dbReference>
<protein>
    <submittedName>
        <fullName evidence="6">DNA-binding NarL/FixJ family response regulator</fullName>
    </submittedName>
</protein>
<dbReference type="CDD" id="cd06170">
    <property type="entry name" value="LuxR_C_like"/>
    <property type="match status" value="1"/>
</dbReference>
<dbReference type="RefSeq" id="WP_056877157.1">
    <property type="nucleotide sequence ID" value="NZ_JAVDXQ010000004.1"/>
</dbReference>
<dbReference type="Pfam" id="PF00196">
    <property type="entry name" value="GerE"/>
    <property type="match status" value="1"/>
</dbReference>
<dbReference type="GO" id="GO:0003677">
    <property type="term" value="F:DNA binding"/>
    <property type="evidence" value="ECO:0007669"/>
    <property type="project" value="UniProtKB-KW"/>
</dbReference>